<dbReference type="InterPro" id="IPR003439">
    <property type="entry name" value="ABC_transporter-like_ATP-bd"/>
</dbReference>
<accession>A0A5J5FV10</accession>
<dbReference type="GO" id="GO:0005524">
    <property type="term" value="F:ATP binding"/>
    <property type="evidence" value="ECO:0007669"/>
    <property type="project" value="UniProtKB-KW"/>
</dbReference>
<comment type="caution">
    <text evidence="4">The sequence shown here is derived from an EMBL/GenBank/DDBJ whole genome shotgun (WGS) entry which is preliminary data.</text>
</comment>
<gene>
    <name evidence="4" type="ORF">F4V43_18170</name>
</gene>
<feature type="domain" description="ABC transporter" evidence="3">
    <location>
        <begin position="1"/>
        <end position="233"/>
    </location>
</feature>
<dbReference type="EMBL" id="VYKK01000030">
    <property type="protein sequence ID" value="KAA8997217.1"/>
    <property type="molecule type" value="Genomic_DNA"/>
</dbReference>
<dbReference type="OrthoDB" id="2960217at2"/>
<evidence type="ECO:0000259" key="3">
    <source>
        <dbReference type="PROSITE" id="PS50893"/>
    </source>
</evidence>
<reference evidence="4 5" key="1">
    <citation type="submission" date="2019-09" db="EMBL/GenBank/DDBJ databases">
        <title>Bacillus ochoae sp. nov., Paenibacillus whitsoniae sp. nov., Paenibacillus spiritus sp. nov. Isolated from the Mars Exploration Rover during spacecraft assembly.</title>
        <authorList>
            <person name="Seuylemezian A."/>
            <person name="Vaishampayan P."/>
        </authorList>
    </citation>
    <scope>NUCLEOTIDE SEQUENCE [LARGE SCALE GENOMIC DNA]</scope>
    <source>
        <strain evidence="4 5">MER_111</strain>
    </source>
</reference>
<evidence type="ECO:0000313" key="4">
    <source>
        <dbReference type="EMBL" id="KAA8997217.1"/>
    </source>
</evidence>
<dbReference type="Gene3D" id="3.40.50.300">
    <property type="entry name" value="P-loop containing nucleotide triphosphate hydrolases"/>
    <property type="match status" value="1"/>
</dbReference>
<evidence type="ECO:0000256" key="1">
    <source>
        <dbReference type="ARBA" id="ARBA00022741"/>
    </source>
</evidence>
<dbReference type="GO" id="GO:0016887">
    <property type="term" value="F:ATP hydrolysis activity"/>
    <property type="evidence" value="ECO:0007669"/>
    <property type="project" value="InterPro"/>
</dbReference>
<evidence type="ECO:0000256" key="2">
    <source>
        <dbReference type="ARBA" id="ARBA00022840"/>
    </source>
</evidence>
<protein>
    <submittedName>
        <fullName evidence="4">ABC transporter ATP-binding protein</fullName>
    </submittedName>
</protein>
<dbReference type="AlphaFoldDB" id="A0A5J5FV10"/>
<dbReference type="RefSeq" id="WP_150459682.1">
    <property type="nucleotide sequence ID" value="NZ_VYKK01000030.1"/>
</dbReference>
<dbReference type="PROSITE" id="PS00211">
    <property type="entry name" value="ABC_TRANSPORTER_1"/>
    <property type="match status" value="1"/>
</dbReference>
<keyword evidence="2 4" id="KW-0067">ATP-binding</keyword>
<keyword evidence="1" id="KW-0547">Nucleotide-binding</keyword>
<evidence type="ECO:0000313" key="5">
    <source>
        <dbReference type="Proteomes" id="UP000367750"/>
    </source>
</evidence>
<dbReference type="SUPFAM" id="SSF52540">
    <property type="entry name" value="P-loop containing nucleoside triphosphate hydrolases"/>
    <property type="match status" value="1"/>
</dbReference>
<proteinExistence type="predicted"/>
<sequence>MTTNAVEMRGVIKRRRGKTIGPVNLALPEGFIAALVGKNGSGKSTLLRLLLKLIQPDEGEILWYGSPSSGELPLELRRRIAYVPELPGEEEGDLLPAEAARFRSHWYPDWDSALFTELMEKFEVPAATRLGKMSKGERRKYELAAALASSPRLLLLDEPSSGLDPFAWKTMIEALQAYIERRRATILISTHLVEEVRRLADYIVPMDGGRLLGMAEKDALFAAWARIWVQADGPEELAELEAELPGLMEPQMEGEGMASFVAANSSEIRKRLDELGVKVKGSRSLELEEILGLWIKGHEPAGLNSGEGLS</sequence>
<dbReference type="PANTHER" id="PTHR43158">
    <property type="entry name" value="SKFA PEPTIDE EXPORT ATP-BINDING PROTEIN SKFE"/>
    <property type="match status" value="1"/>
</dbReference>
<dbReference type="PROSITE" id="PS50893">
    <property type="entry name" value="ABC_TRANSPORTER_2"/>
    <property type="match status" value="1"/>
</dbReference>
<keyword evidence="5" id="KW-1185">Reference proteome</keyword>
<dbReference type="InterPro" id="IPR027417">
    <property type="entry name" value="P-loop_NTPase"/>
</dbReference>
<dbReference type="SMART" id="SM00382">
    <property type="entry name" value="AAA"/>
    <property type="match status" value="1"/>
</dbReference>
<dbReference type="InterPro" id="IPR003593">
    <property type="entry name" value="AAA+_ATPase"/>
</dbReference>
<organism evidence="4 5">
    <name type="scientific">Paenibacillus spiritus</name>
    <dbReference type="NCBI Taxonomy" id="2496557"/>
    <lineage>
        <taxon>Bacteria</taxon>
        <taxon>Bacillati</taxon>
        <taxon>Bacillota</taxon>
        <taxon>Bacilli</taxon>
        <taxon>Bacillales</taxon>
        <taxon>Paenibacillaceae</taxon>
        <taxon>Paenibacillus</taxon>
    </lineage>
</organism>
<dbReference type="Pfam" id="PF00005">
    <property type="entry name" value="ABC_tran"/>
    <property type="match status" value="1"/>
</dbReference>
<dbReference type="PANTHER" id="PTHR43158:SF10">
    <property type="entry name" value="ABC TRANSPORTER ATP-BINDING PROTEIN YTRB"/>
    <property type="match status" value="1"/>
</dbReference>
<dbReference type="InterPro" id="IPR017871">
    <property type="entry name" value="ABC_transporter-like_CS"/>
</dbReference>
<name>A0A5J5FV10_9BACL</name>
<dbReference type="Proteomes" id="UP000367750">
    <property type="component" value="Unassembled WGS sequence"/>
</dbReference>